<evidence type="ECO:0000313" key="2">
    <source>
        <dbReference type="EMBL" id="AMG76138.1"/>
    </source>
</evidence>
<dbReference type="AlphaFoldDB" id="A0AA86GNE0"/>
<feature type="transmembrane region" description="Helical" evidence="1">
    <location>
        <begin position="136"/>
        <end position="159"/>
    </location>
</feature>
<accession>A0AA86GNE0</accession>
<dbReference type="Proteomes" id="UP000058599">
    <property type="component" value="Chromosome"/>
</dbReference>
<keyword evidence="1" id="KW-0472">Membrane</keyword>
<dbReference type="RefSeq" id="WP_311880154.1">
    <property type="nucleotide sequence ID" value="NZ_CP012199.1"/>
</dbReference>
<gene>
    <name evidence="2" type="ORF">SGRAN_3805</name>
</gene>
<sequence length="161" mass="18100">MTGIDDLALARALHVLGVVVWIGGVSMATTVALPAVRRGTFGEDRVAAFHAFEGRFVWQARAAVLLVGLTGFYMIERLDLWDRFAEARFWWMHAMVIVWSLFALLLFVGEPFVLHRYFPAWARRDPQRAFTALHRVHVVLLVLAMATILGAVAGSHGWLPF</sequence>
<reference evidence="2 3" key="1">
    <citation type="journal article" date="2016" name="BMC Genomics">
        <title>Genomic analysis of the nitrate-respiring Sphingopyxis granuli (formerly Sphingomonas macrogoltabida) strain TFA.</title>
        <authorList>
            <person name="Garcia-Romero I."/>
            <person name="Perez-Pulido A.J."/>
            <person name="Gonzalez-Flores Y.E."/>
            <person name="Reyes-Ramirez F."/>
            <person name="Santero E."/>
            <person name="Floriano B."/>
        </authorList>
    </citation>
    <scope>NUCLEOTIDE SEQUENCE [LARGE SCALE GENOMIC DNA]</scope>
    <source>
        <strain evidence="2 3">TFA</strain>
    </source>
</reference>
<dbReference type="KEGG" id="sgi:SGRAN_3805"/>
<evidence type="ECO:0000256" key="1">
    <source>
        <dbReference type="SAM" id="Phobius"/>
    </source>
</evidence>
<keyword evidence="3" id="KW-1185">Reference proteome</keyword>
<organism evidence="2 3">
    <name type="scientific">Sphingopyxis granuli</name>
    <dbReference type="NCBI Taxonomy" id="267128"/>
    <lineage>
        <taxon>Bacteria</taxon>
        <taxon>Pseudomonadati</taxon>
        <taxon>Pseudomonadota</taxon>
        <taxon>Alphaproteobacteria</taxon>
        <taxon>Sphingomonadales</taxon>
        <taxon>Sphingomonadaceae</taxon>
        <taxon>Sphingopyxis</taxon>
    </lineage>
</organism>
<proteinExistence type="predicted"/>
<evidence type="ECO:0000313" key="3">
    <source>
        <dbReference type="Proteomes" id="UP000058599"/>
    </source>
</evidence>
<feature type="transmembrane region" description="Helical" evidence="1">
    <location>
        <begin position="56"/>
        <end position="75"/>
    </location>
</feature>
<protein>
    <recommendedName>
        <fullName evidence="4">Copper resistance protein D domain-containing protein</fullName>
    </recommendedName>
</protein>
<feature type="transmembrane region" description="Helical" evidence="1">
    <location>
        <begin position="90"/>
        <end position="115"/>
    </location>
</feature>
<name>A0AA86GNE0_9SPHN</name>
<keyword evidence="1" id="KW-1133">Transmembrane helix</keyword>
<dbReference type="EMBL" id="CP012199">
    <property type="protein sequence ID" value="AMG76138.1"/>
    <property type="molecule type" value="Genomic_DNA"/>
</dbReference>
<keyword evidence="1" id="KW-0812">Transmembrane</keyword>
<evidence type="ECO:0008006" key="4">
    <source>
        <dbReference type="Google" id="ProtNLM"/>
    </source>
</evidence>
<feature type="transmembrane region" description="Helical" evidence="1">
    <location>
        <begin position="12"/>
        <end position="36"/>
    </location>
</feature>